<dbReference type="InterPro" id="IPR041495">
    <property type="entry name" value="Mub_B2"/>
</dbReference>
<evidence type="ECO:0000256" key="3">
    <source>
        <dbReference type="ARBA" id="ARBA00022729"/>
    </source>
</evidence>
<dbReference type="InterPro" id="IPR022263">
    <property type="entry name" value="KxYKxGKxW"/>
</dbReference>
<evidence type="ECO:0000256" key="6">
    <source>
        <dbReference type="SAM" id="Phobius"/>
    </source>
</evidence>
<evidence type="ECO:0000256" key="4">
    <source>
        <dbReference type="ARBA" id="ARBA00023088"/>
    </source>
</evidence>
<keyword evidence="6" id="KW-0472">Membrane</keyword>
<dbReference type="InterPro" id="IPR059115">
    <property type="entry name" value="Rib"/>
</dbReference>
<keyword evidence="2" id="KW-0964">Secreted</keyword>
<feature type="compositionally biased region" description="Polar residues" evidence="5">
    <location>
        <begin position="119"/>
        <end position="129"/>
    </location>
</feature>
<feature type="compositionally biased region" description="Polar residues" evidence="5">
    <location>
        <begin position="141"/>
        <end position="158"/>
    </location>
</feature>
<dbReference type="Gene3D" id="3.10.430.110">
    <property type="match status" value="20"/>
</dbReference>
<dbReference type="Proteomes" id="UP000547628">
    <property type="component" value="Unassembled WGS sequence"/>
</dbReference>
<evidence type="ECO:0000256" key="5">
    <source>
        <dbReference type="SAM" id="MobiDB-lite"/>
    </source>
</evidence>
<keyword evidence="6" id="KW-1133">Transmembrane helix</keyword>
<dbReference type="PROSITE" id="PS50847">
    <property type="entry name" value="GRAM_POS_ANCHORING"/>
    <property type="match status" value="1"/>
</dbReference>
<name>A0A839HBI6_9LACO</name>
<feature type="region of interest" description="Disordered" evidence="5">
    <location>
        <begin position="54"/>
        <end position="159"/>
    </location>
</feature>
<accession>A0A839HBI6</accession>
<keyword evidence="1" id="KW-0134">Cell wall</keyword>
<dbReference type="Pfam" id="PF19258">
    <property type="entry name" value="KxYKxGKxW_sig"/>
    <property type="match status" value="1"/>
</dbReference>
<dbReference type="InterPro" id="IPR041277">
    <property type="entry name" value="MBG_Lactobacillales"/>
</dbReference>
<dbReference type="Gene3D" id="2.60.40.4300">
    <property type="match status" value="8"/>
</dbReference>
<protein>
    <submittedName>
        <fullName evidence="8">KxYKxGKxW signal peptide domain-containing protein</fullName>
    </submittedName>
</protein>
<dbReference type="NCBIfam" id="TIGR01167">
    <property type="entry name" value="LPXTG_anchor"/>
    <property type="match status" value="1"/>
</dbReference>
<feature type="compositionally biased region" description="Low complexity" evidence="5">
    <location>
        <begin position="96"/>
        <end position="111"/>
    </location>
</feature>
<feature type="domain" description="Gram-positive cocci surface proteins LPxTG" evidence="7">
    <location>
        <begin position="4975"/>
        <end position="5012"/>
    </location>
</feature>
<evidence type="ECO:0000313" key="8">
    <source>
        <dbReference type="EMBL" id="MBB1124587.1"/>
    </source>
</evidence>
<feature type="compositionally biased region" description="Polar residues" evidence="5">
    <location>
        <begin position="63"/>
        <end position="95"/>
    </location>
</feature>
<evidence type="ECO:0000259" key="7">
    <source>
        <dbReference type="PROSITE" id="PS50847"/>
    </source>
</evidence>
<comment type="caution">
    <text evidence="8">The sequence shown here is derived from an EMBL/GenBank/DDBJ whole genome shotgun (WGS) entry which is preliminary data.</text>
</comment>
<dbReference type="Pfam" id="PF17883">
    <property type="entry name" value="MBG"/>
    <property type="match status" value="19"/>
</dbReference>
<evidence type="ECO:0000256" key="1">
    <source>
        <dbReference type="ARBA" id="ARBA00022512"/>
    </source>
</evidence>
<reference evidence="8 9" key="1">
    <citation type="submission" date="2020-07" db="EMBL/GenBank/DDBJ databases">
        <title>Description of Limosilactobacillus balticus sp. nov., Limosilactobacillus agrestis sp. nov., Limosilactobacillus albertensis sp. nov., Limosilactobacillus rudii sp. nov., Limosilactobacillus fastidiosus sp. nov., five novel Limosilactobacillus species isolated from the vertebrate gastrointestinal tract, and proposal of 6 subspecies of Limosilactobacillus reuteri adapted to the gastrointestinal tract of specific vertebrate hosts.</title>
        <authorList>
            <person name="Li F."/>
            <person name="Cheng C."/>
            <person name="Zheng J."/>
            <person name="Quevedo R.M."/>
            <person name="Li J."/>
            <person name="Roos S."/>
            <person name="Gaenzle M.G."/>
            <person name="Walter J."/>
        </authorList>
    </citation>
    <scope>NUCLEOTIDE SEQUENCE [LARGE SCALE GENOMIC DNA]</scope>
    <source>
        <strain evidence="8 9">Lr3000</strain>
    </source>
</reference>
<evidence type="ECO:0000256" key="2">
    <source>
        <dbReference type="ARBA" id="ARBA00022525"/>
    </source>
</evidence>
<feature type="compositionally biased region" description="Low complexity" evidence="5">
    <location>
        <begin position="4893"/>
        <end position="4908"/>
    </location>
</feature>
<keyword evidence="6" id="KW-0812">Transmembrane</keyword>
<dbReference type="EMBL" id="JACIVD010000077">
    <property type="protein sequence ID" value="MBB1124587.1"/>
    <property type="molecule type" value="Genomic_DNA"/>
</dbReference>
<feature type="region of interest" description="Disordered" evidence="5">
    <location>
        <begin position="4887"/>
        <end position="4935"/>
    </location>
</feature>
<gene>
    <name evidence="8" type="ORF">H5S41_11660</name>
</gene>
<dbReference type="Gene3D" id="3.10.20.320">
    <property type="entry name" value="Putative peptidoglycan bound protein (lpxtg motif)"/>
    <property type="match status" value="3"/>
</dbReference>
<evidence type="ECO:0000313" key="9">
    <source>
        <dbReference type="Proteomes" id="UP000547628"/>
    </source>
</evidence>
<keyword evidence="3" id="KW-0732">Signal</keyword>
<organism evidence="8 9">
    <name type="scientific">Limosilactobacillus albertensis</name>
    <dbReference type="NCBI Taxonomy" id="2759752"/>
    <lineage>
        <taxon>Bacteria</taxon>
        <taxon>Bacillati</taxon>
        <taxon>Bacillota</taxon>
        <taxon>Bacilli</taxon>
        <taxon>Lactobacillales</taxon>
        <taxon>Lactobacillaceae</taxon>
        <taxon>Limosilactobacillus</taxon>
    </lineage>
</organism>
<dbReference type="RefSeq" id="WP_182603437.1">
    <property type="nucleotide sequence ID" value="NZ_JACIVD010000077.1"/>
</dbReference>
<keyword evidence="4" id="KW-0572">Peptidoglycan-anchor</keyword>
<dbReference type="NCBIfam" id="TIGR03715">
    <property type="entry name" value="KxYKxGKxW"/>
    <property type="match status" value="1"/>
</dbReference>
<dbReference type="Pfam" id="PF17966">
    <property type="entry name" value="Muc_B2"/>
    <property type="match status" value="5"/>
</dbReference>
<feature type="transmembrane region" description="Helical" evidence="6">
    <location>
        <begin position="4985"/>
        <end position="5005"/>
    </location>
</feature>
<feature type="region of interest" description="Disordered" evidence="5">
    <location>
        <begin position="4261"/>
        <end position="4284"/>
    </location>
</feature>
<dbReference type="Pfam" id="PF08428">
    <property type="entry name" value="Rib"/>
    <property type="match status" value="1"/>
</dbReference>
<proteinExistence type="predicted"/>
<sequence length="5012" mass="532666">MSKNDRLRKVNSENRNYKLYKAKKQWVTACATFMLAFGATAVINASADAKPALNEPEEVAASATKTPAQTGDNLQNNSTTTADKATLNSAPTSQKSADVVSTDDTAAAKTKVATDKESTNSGNSVNQPVSSDKDKSQQDSTTLAINQNGKSSNAQQLAASKAETNIAPAPYTFDNGATVVAGSNMAEIDPADLLENGAALEKAGAKITWNVLPENPTQEGSQNGTEYSGSVTVTYADGTKVNVNVSFIAEPQVQLAPNKFYYVSHVGDNVDPITTPDANGNTIFNFDDPNHSVTSGRSIGVIGPNIDVKLLTPLDTSTIGIHWAEFQFTDQNVWTNANTGEPFKIPGTSYTVKLPYVVNTIPLRTDIPVDSAGNPVINAQLADNGQVAFMNINSAGQITDNTSTLGQYFYQDYALAYALGIATNVTDWTPTAAEGTKTNSFKFTLQNLPDAPAQTVQVNYVATPKPDTIYIYNQGKAGYRVNRILNQNEVNNQITSGLEKDSIDINVGDQVYHPTSLQSSDADMDGNIFSGKYKGTMTINYSGGYNKAGQPIIFTNNTVNGLSGTSDFISQLGHWYQVTNNANPANISQAQTAVQWTNVPYHAVALAPTTSKDAEEPIAINTPYTGATEVDISAGPITFGVGSGETSLSTLVKNPAWITGWSGVSHPNPILDNNTTWPKGTTFEWLGSDGSATLVLDKAGEKKSGTVKVILPSGSSCEVPLTIVTKANVEVNSETVDYGTTLTAAQLVKNADVFPEGTVFKFVNNEPTWQIPGSYSNVQITATYKDADGKEVVTSPGTGAVAINDARGINILIGSTVPSADEVLNLPSTWPAHTATWTTPINSTATNQGEITVHYTDSGLDQIIKVYASVIPKQSAVNGQNFFTNGNLYNGQTGSIANGTTTSTVLTSNGTKEVSYSAYNKGGNPGQQATFTQGTDSYQPNYIIFGLQTNADGLVSGTQTATIRVTVPANTVGAKYDADGKYYYYELNANVNVAQKVTFEFVDQYNNNAVVGQTYSQEFIPGVQANLNFNMTIPTDPQGYGYELANGTSIPSQYTLPALTQTPAVVQVPIHQKMHFNIRFHDEDSNTDLGTVDVSGALAGNSGNDPKVVPQLKFPTGANAGDYYSVSTSGVPEGVTLAGSFWTPLTNPDATWTVPNYKWETTEAVEKALTGATMTINLKHKIKTTQEQQTRTATVNYVKAKVNADGTYTQDGSAAQSAVLDIYYSRNKYQDQVTKNITYSPWLWDTNQGQNGYHVVSGKWTSLPANWGAVVADVPTIDGYTAAVITDKSGKPANQFVYPTWNTAGANGDTDPTQASQAYTKDATAYEAQPVHTVLYIPVENHTSTVTAKFVIAGGNENGQQFAPDAQIQVFYDRTGTLNVANNKITYGNWAFDQNAGDKDTPGFHVISGNWSDAIKNGAGGGFNVIPPAGGDDYVAVTSSIHPYVAGIYFTTTQFGTPAGTTYPNATDNTWFNRNVLTTYYVPTSMVTKKVTRVVNITEPGEATRTFSTETVVLNRQVKVNNDDTGVVFDGFDGSGWNTQSWTALTNLPTHDGYTMSATKTVNGVTTPLTLVNGQIPAETVTDTTQNTTINITWGAVATATLTGNGESTYNGQAITNGELNADLKVTVTGPTANAGTYTLQNGDVEFSTDGTTWSTNMPINAGKYQVRLTTQGENGIKNKFGNNSIVWTNDGQSTITSSATYTINKLASAATMANAQAGNYEMTYNGAAPSAIDPAKFQFTAIVNGKSVVLDATGLTSSDFDWADGAAPVNVGTYQVKLNATGLAQLQKNNPNFTLTNAGDGTFTINQANASATLSGSGTRPYNGNAVSVDDLNVSNDNNNITLTLHYPKDGNSDYSTTVKLTANDFTWNTPNGQAPVNASSQAYTITINSAAVQKIIEDAVGAGQNGVSNVKFANGTITGTANYTITPLNTDATLANISEGNYTKVYDAQATNQIDPSKFQVTVMVNGKKVTLNTQSLTGNSYEWVDANGNALTENPKNVGTYYVKLTDAAFNVLQAQNPNFTLANTGLGVYTITPAEATGTLSGSNNKVYDGSAISDAQLNSNGEIKVSLNFPGVNGQTYTLKQGDYTISGNATDAGKYIVTLTQSGITNVENYIKSLAGSGQNDQSNVQFANNAISGQASFEITPSANVISVSGTQTETYKGSPYNVVYNADGTNSVTVSIAKADGNTTGALASLMNVTLDSGDFTIVNGPAVNAGSYEVQLTADGLAKVQQALGNNYSISLANSTGNLVINKYKASAEFSGDPEYTYTGTPVSSDDYLGQYSIKLNEPNNPTYKLVAGDIEFNVNGTWTTNVPVNVGQYQVRLSQQGWNNIKAINSANVEWSATASAGTGTYTINQAKVTADLSGNNSMIYNGSAATTGDLYTKGSTIKVAINGTGIANLPATFTLSDGDYTWSTEDGNAPVNAGNYTIKLTEAGINHIQDQIDQAVGQGNVALTTTADKAGTASFEIKQAVASNVQLYGNEQSTYNGQAVVFDPTNSETAKNFGFHNVENLTLPTLSTSDFTWYDAKGNEISAPTNAGTYYLKLNAAGEQAFAKANPNYTFEDKGKSTISGQITYTVNPAELVIEVAGSAWKVFNDKSAVITQDQINKGDIKLVWGNSDTEPTGLGKFNLTPDDLEVVDSQGNPALHANAGIGTDGQPIKGTPYMVRLTASGLEKVKQLTGANNYAISQSAKSGEYFIYEHKAELTLTGNQTTVYGTAMPFDPSAYKLDFTNWLNTDKPIPNLTWKDGKLLNNGKDTGLTWDAGDLYVDGYPDGGVPTNVGNYRVKISKQLTDKLRKLFPDYDFSGNVGKTTTTDSNGILSEKDVVEPSHTPASYVITPAQTTVTINGAEHIKYGENATINYGGNNGYSISITAPVHDGGVNNDAEPIYTNVTLSDGDLEFVSEPGNVGHYQVKLSAQGLKKLQDLTGSSNYDWKQASNARASFYVDQMPVTITVSGQSSVDYGSQEWLNVIGKNPSGYTLTITTENGTNLSYTAKDGDLVFNQTPGNVGTYQVELSAQGLTNIEKALGTNYAYPQVAADVTTKGTLTVNQGAVTVTLNGSDGRTYDAKETLPNTLDLSKYDVAYSAPVYSANGTVQTLTLTADDLQIVGNAINVGTYQVELSPAGQAKLEQLTGNNGANYKWTFTTKANYNITAATATAELSGSNEKTFDGSAVTTVEVNSNGQILVHLTYPGSNAQSTYTLQDGDYTWNTSDDKAPATVGNYTISLNKDAILAHLQEALNSQAGSGNVTIAADDLSGQASFNITPKEISNVTISGSDQSKTYNGQAADLDVRGLTISANGTLTDTPLVNPGIEASDFDWYDADGNKLDTAPVNVGTYEAHLKASTLAALQKANPNYMFSSVSGVINYTITPATATATIGGSDSRTYNGQTTSIADVVNNVTWGSTGFVSEQTLNTAGITADSYAWYTKDSDGNYRAMTGSPVNAGTYYLRLTDNAISQLQKDNPNYKFADNAIGGEYTYTINVVAGQATLSGQASKTYDGQAVTPAEVDSTNGNIIVHFTFPGSTAQSIYTLQDGDYTWEDGQAPVNAGTYTLKLSDQGLAHLQAAIDKYAGNGNVTLDASGLSGSAKFTIKQKTLDVTLGDNTRGTDGKIYDGQPATINTQDTNFGVFTANGLVNGEVLNTANLTSDDYEWVDADGNAASAPTNAGTYYIALNKSGLAKLQSNNPNYAISESGQFKYVISPAQAKVAITGSQESTEAKIDGANFKVNVPSGITVPAGMAYQFASGTTPDQSGVYLISLTPDSLTALEKANPNYKLNLSSTAEFTLDATLKIVFEDTQDGNKQVGKTITETGVAGSTIDNLGLAVPENYELAPDQTLPTSYTFTKALNQNLYIKLVHEISKINPVDPSTNPDPTNENWFKENGLVKDVTRTINYEGLSTEQLAQIPADQKQQTVEFTRTAKYDLVTGKIVADSEGPWTAVDGKATFAGFTPFTFAGYTANPGAVPEVTVTDKDRDRTITVTYTANEQRVNIRFVDDDKDGSQVGPTITETGVTDQTINITNVKIPAHYELAAGQTLPTSYTFKADGNNDIVIHLVEKTVTVNPVDPTTNPDPANQDWFKDNDLSKTVNRVIVDNLSSGAKTTTQSATITRTATYNEVTRKLTNYGNWTTAAWDAYQVNTPAGYTAKIIQISDGQDQVIQSIPSVNVTASTQPVRISITYTANAQTGKISYVDSDGQGIGQTTINGKTGEPVKVTPQVPAGWKIVPGQDIPATVTATANGIPAVTVKVEHSTITVTPDTPEKDIPSGKVPGDPSKNYEKMENLTAKPTRTIVVTSPSGEKTTITQAVSFTRTATFDEVTGEISYSDWTSAQSAEWSAYTAPEVAGYTASQAVTAQPVTPTTKNETVNISYAANTQIGKIIYRDSTGKEIGQTSLTAKTGETIKITPVVPTNWQIAPGQDIPTVVTATANGIPAVVITVEPQTETVQEHKTVTRTIIEHLPSGDKKVVQTVKLTGTGTKNLVNGKVTALKWTTGQFAAFTPETVPGYTTNMSIVPIENITFESADSTVEITYSKIPTPTDSQQVIQYQDENETIISTETIKGQAGTEVAFNPQIPTNWQAVNAVPSTIKIAGGTTVILIKPQVEAVQEHKTVTRTIIEHLPSGNKKVVQTVELTGDGTKNLVTGEVSNLKWNSGKFAAFTPETVAGYTASPAVIAVEPVTVDTNNQTVDVAYTANEQTGKIIYRDQNGNEIGQTILTGRTGETIAVTPDLPAGWQPVTGQDVPATAVVTANGISTINITVEHKTIVIVPGQEAPTGQVPGNPDTTYEHMDALTNGITRTIKVDNPNGQQQIVTQTVEFTRTAIFDEVTGQVTYSAWQPTGDTSWPAYKVPSVVGYTADCQDIPAETVAPGMSDQSITITYTKDAQPVEPTTPTQPEKPNQPNKPATPPHKPSMPAQPAVPTPGENLVSGNNHEKAVVPDQVVNDHIANRHSISTQLQQSSQMNKQRVKKLPQTGNATNKAAVTLGFAFATLASIFGLAGMRRKRRTK</sequence>
<dbReference type="InterPro" id="IPR019931">
    <property type="entry name" value="LPXTG_anchor"/>
</dbReference>